<dbReference type="SUPFAM" id="SSF140683">
    <property type="entry name" value="SP0561-like"/>
    <property type="match status" value="1"/>
</dbReference>
<comment type="caution">
    <text evidence="1">The sequence shown here is derived from an EMBL/GenBank/DDBJ whole genome shotgun (WGS) entry which is preliminary data.</text>
</comment>
<name>A0A6N6MYS8_9BACT</name>
<evidence type="ECO:0000313" key="2">
    <source>
        <dbReference type="Proteomes" id="UP000438699"/>
    </source>
</evidence>
<reference evidence="1 2" key="1">
    <citation type="journal article" date="2017" name="Int. J. Syst. Evol. Microbiol.">
        <title>Desulfovibrio senegalensis sp. nov., a mesophilic sulfate reducer isolated from marine sediment.</title>
        <authorList>
            <person name="Thioye A."/>
            <person name="Gam Z.B.A."/>
            <person name="Mbengue M."/>
            <person name="Cayol J.L."/>
            <person name="Joseph-Bartoli M."/>
            <person name="Toure-Kane C."/>
            <person name="Labat M."/>
        </authorList>
    </citation>
    <scope>NUCLEOTIDE SEQUENCE [LARGE SCALE GENOMIC DNA]</scope>
    <source>
        <strain evidence="1 2">DSM 101509</strain>
    </source>
</reference>
<accession>A0A6N6MYS8</accession>
<dbReference type="InterPro" id="IPR038062">
    <property type="entry name" value="ScdA-like_N_sf"/>
</dbReference>
<keyword evidence="2" id="KW-1185">Reference proteome</keyword>
<dbReference type="Gene3D" id="1.10.3910.10">
    <property type="entry name" value="SP0561-like"/>
    <property type="match status" value="1"/>
</dbReference>
<evidence type="ECO:0000313" key="1">
    <source>
        <dbReference type="EMBL" id="KAB1440805.1"/>
    </source>
</evidence>
<dbReference type="OrthoDB" id="15017at2"/>
<dbReference type="Proteomes" id="UP000438699">
    <property type="component" value="Unassembled WGS sequence"/>
</dbReference>
<proteinExistence type="predicted"/>
<sequence>MKDNTAPVHPGMTLLDTVAQFPATEDVFRSRDEQAGKCLLCTALFDTIAQVAQDNCLDLESLLTELNEAAGR</sequence>
<dbReference type="EMBL" id="WAIE01000006">
    <property type="protein sequence ID" value="KAB1440805.1"/>
    <property type="molecule type" value="Genomic_DNA"/>
</dbReference>
<evidence type="ECO:0008006" key="3">
    <source>
        <dbReference type="Google" id="ProtNLM"/>
    </source>
</evidence>
<dbReference type="RefSeq" id="WP_151151549.1">
    <property type="nucleotide sequence ID" value="NZ_WAIE01000006.1"/>
</dbReference>
<gene>
    <name evidence="1" type="ORF">F8A88_12700</name>
</gene>
<protein>
    <recommendedName>
        <fullName evidence="3">DUF1858 domain-containing protein</fullName>
    </recommendedName>
</protein>
<organism evidence="1 2">
    <name type="scientific">Pseudodesulfovibrio senegalensis</name>
    <dbReference type="NCBI Taxonomy" id="1721087"/>
    <lineage>
        <taxon>Bacteria</taxon>
        <taxon>Pseudomonadati</taxon>
        <taxon>Thermodesulfobacteriota</taxon>
        <taxon>Desulfovibrionia</taxon>
        <taxon>Desulfovibrionales</taxon>
        <taxon>Desulfovibrionaceae</taxon>
    </lineage>
</organism>
<dbReference type="AlphaFoldDB" id="A0A6N6MYS8"/>